<gene>
    <name evidence="2" type="ORF">LRAMOSA02478</name>
</gene>
<feature type="compositionally biased region" description="Basic residues" evidence="1">
    <location>
        <begin position="370"/>
        <end position="382"/>
    </location>
</feature>
<dbReference type="PANTHER" id="PTHR37988">
    <property type="entry name" value="UPF0592 MEMBRANE PROTEIN C7D4.03C"/>
    <property type="match status" value="1"/>
</dbReference>
<accession>A0A077WQE4</accession>
<organism evidence="2">
    <name type="scientific">Lichtheimia ramosa</name>
    <dbReference type="NCBI Taxonomy" id="688394"/>
    <lineage>
        <taxon>Eukaryota</taxon>
        <taxon>Fungi</taxon>
        <taxon>Fungi incertae sedis</taxon>
        <taxon>Mucoromycota</taxon>
        <taxon>Mucoromycotina</taxon>
        <taxon>Mucoromycetes</taxon>
        <taxon>Mucorales</taxon>
        <taxon>Lichtheimiaceae</taxon>
        <taxon>Lichtheimia</taxon>
    </lineage>
</organism>
<protein>
    <submittedName>
        <fullName evidence="2">Uncharacterized protein</fullName>
    </submittedName>
</protein>
<evidence type="ECO:0000256" key="1">
    <source>
        <dbReference type="SAM" id="MobiDB-lite"/>
    </source>
</evidence>
<feature type="region of interest" description="Disordered" evidence="1">
    <location>
        <begin position="365"/>
        <end position="393"/>
    </location>
</feature>
<dbReference type="Pfam" id="PF08578">
    <property type="entry name" value="DUF1765"/>
    <property type="match status" value="1"/>
</dbReference>
<reference evidence="2" key="1">
    <citation type="journal article" date="2014" name="Genome Announc.">
        <title>De novo whole-genome sequence and genome annotation of Lichtheimia ramosa.</title>
        <authorList>
            <person name="Linde J."/>
            <person name="Schwartze V."/>
            <person name="Binder U."/>
            <person name="Lass-Florl C."/>
            <person name="Voigt K."/>
            <person name="Horn F."/>
        </authorList>
    </citation>
    <scope>NUCLEOTIDE SEQUENCE</scope>
    <source>
        <strain evidence="2">JMRC FSU:6197</strain>
    </source>
</reference>
<dbReference type="PANTHER" id="PTHR37988:SF1">
    <property type="entry name" value="UPF0592 MEMBRANE PROTEIN C7D4.03C"/>
    <property type="match status" value="1"/>
</dbReference>
<proteinExistence type="predicted"/>
<dbReference type="AlphaFoldDB" id="A0A077WQE4"/>
<dbReference type="EMBL" id="LK023335">
    <property type="protein sequence ID" value="CDS09801.1"/>
    <property type="molecule type" value="Genomic_DNA"/>
</dbReference>
<dbReference type="OrthoDB" id="296767at2759"/>
<evidence type="ECO:0000313" key="2">
    <source>
        <dbReference type="EMBL" id="CDS09801.1"/>
    </source>
</evidence>
<dbReference type="InterPro" id="IPR013887">
    <property type="entry name" value="UPF0592"/>
</dbReference>
<sequence>MGTQMSFEIAKNDLRSASPPPFATAQSGRTAIEESSNAISESLSRRQSLGANTIQCSKSMILRSMVINMSALDQQQSSASGKPRTLDATSRRYAYCLVSCGVPSNDDTGLFLFRDMLNVWIRTIAKQIRWTVPTSVFCFLDFIEDIFIEVQKKDNPASTFDHLDLPFVLHTLNIILVQCDNTIVQMRVLVFIYSQFSSLTESHPDLLTMLCNRILLHPFVFERYLTHWHSGVRVIFLQCLFWRLRPLWSSAAVPWKPTPVSSTQRECNGKYCWHMWQVEHPGYTANLEHFRKSRLSLLEAHIIMETLFSAFHRQYAHLQSVYRNNPDPRERHAEMIRLEADTQAPTPFLPDNFTSQLNRPQFINASHRQQQPRHSKSTHLRSPHSPEEQQKRATRRLSNIYMHTTRRLSSVFSSSATSLPTSDEKLFTWSPRRFSEPRLSLMDDKGSTRIPLLMEEYYRVPDAYKSNHNSMVSLYDGRYNSNNSSSLGVYDRFVAHGDKSTSSASTTSISSRCEDSAYASGTSTPILAPIDADVYIPESIHSASTWQYSPLGHKYAIKAVEEMERVAKCKSPPTSTSLSVEWPKAWSYPLAL</sequence>
<name>A0A077WQE4_9FUNG</name>